<evidence type="ECO:0000256" key="1">
    <source>
        <dbReference type="SAM" id="Phobius"/>
    </source>
</evidence>
<feature type="transmembrane region" description="Helical" evidence="1">
    <location>
        <begin position="107"/>
        <end position="131"/>
    </location>
</feature>
<accession>A0A0G0BKQ7</accession>
<name>A0A0G0BKQ7_UNCC3</name>
<dbReference type="Pfam" id="PF20221">
    <property type="entry name" value="DUF6580"/>
    <property type="match status" value="1"/>
</dbReference>
<feature type="transmembrane region" description="Helical" evidence="1">
    <location>
        <begin position="83"/>
        <end position="101"/>
    </location>
</feature>
<feature type="transmembrane region" description="Helical" evidence="1">
    <location>
        <begin position="162"/>
        <end position="179"/>
    </location>
</feature>
<keyword evidence="1" id="KW-1133">Transmembrane helix</keyword>
<protein>
    <recommendedName>
        <fullName evidence="4">Rod shape-determining protein MreD</fullName>
    </recommendedName>
</protein>
<evidence type="ECO:0000313" key="2">
    <source>
        <dbReference type="EMBL" id="KKP70033.1"/>
    </source>
</evidence>
<proteinExistence type="predicted"/>
<dbReference type="STRING" id="1618350.UR67_C0002G0153"/>
<feature type="transmembrane region" description="Helical" evidence="1">
    <location>
        <begin position="20"/>
        <end position="38"/>
    </location>
</feature>
<dbReference type="InterPro" id="IPR046487">
    <property type="entry name" value="DUF6580"/>
</dbReference>
<keyword evidence="1" id="KW-0472">Membrane</keyword>
<dbReference type="EMBL" id="LBQB01000002">
    <property type="protein sequence ID" value="KKP70033.1"/>
    <property type="molecule type" value="Genomic_DNA"/>
</dbReference>
<organism evidence="2 3">
    <name type="scientific">candidate division CPR3 bacterium GW2011_GWF2_35_18</name>
    <dbReference type="NCBI Taxonomy" id="1618350"/>
    <lineage>
        <taxon>Bacteria</taxon>
        <taxon>Bacteria division CPR3</taxon>
    </lineage>
</organism>
<dbReference type="Proteomes" id="UP000034581">
    <property type="component" value="Unassembled WGS sequence"/>
</dbReference>
<evidence type="ECO:0000313" key="3">
    <source>
        <dbReference type="Proteomes" id="UP000034581"/>
    </source>
</evidence>
<evidence type="ECO:0008006" key="4">
    <source>
        <dbReference type="Google" id="ProtNLM"/>
    </source>
</evidence>
<dbReference type="AlphaFoldDB" id="A0A0G0BKQ7"/>
<gene>
    <name evidence="2" type="ORF">UR67_C0002G0153</name>
</gene>
<comment type="caution">
    <text evidence="2">The sequence shown here is derived from an EMBL/GenBank/DDBJ whole genome shotgun (WGS) entry which is preliminary data.</text>
</comment>
<reference evidence="2 3" key="1">
    <citation type="journal article" date="2015" name="Nature">
        <title>rRNA introns, odd ribosomes, and small enigmatic genomes across a large radiation of phyla.</title>
        <authorList>
            <person name="Brown C.T."/>
            <person name="Hug L.A."/>
            <person name="Thomas B.C."/>
            <person name="Sharon I."/>
            <person name="Castelle C.J."/>
            <person name="Singh A."/>
            <person name="Wilkins M.J."/>
            <person name="Williams K.H."/>
            <person name="Banfield J.F."/>
        </authorList>
    </citation>
    <scope>NUCLEOTIDE SEQUENCE [LARGE SCALE GENOMIC DNA]</scope>
</reference>
<sequence>MLVCRRQAFIKKEFMHNQKFNYILILVLVSLGILSRFLDHPANFTPIAAIALFVGVKLNSKIAPFVSLIMIVISDFFIGLHDVIFFTWGSFLIISLIGIYIRNRKGILPIIGGALVSSILFFIVTNFGVWMVGKWYELNLIGLIKCYTLAIPFFRNTLLGDLFYTGIFFGVYELALYLNKKFHFQKLDI</sequence>
<keyword evidence="1" id="KW-0812">Transmembrane</keyword>